<keyword evidence="1" id="KW-0732">Signal</keyword>
<dbReference type="AlphaFoldDB" id="A0A317ZTY7"/>
<reference evidence="2 3" key="1">
    <citation type="submission" date="2018-05" db="EMBL/GenBank/DDBJ databases">
        <title>Genetic diversity of glacier-inhabiting Cryobacterium bacteria in China and description of Cryobacterium mengkeensis sp. nov. and Arthrobacter glacialis sp. nov.</title>
        <authorList>
            <person name="Liu Q."/>
            <person name="Xin Y.-H."/>
        </authorList>
    </citation>
    <scope>NUCLEOTIDE SEQUENCE [LARGE SCALE GENOMIC DNA]</scope>
    <source>
        <strain evidence="2 3">SK-1</strain>
    </source>
</reference>
<evidence type="ECO:0008006" key="4">
    <source>
        <dbReference type="Google" id="ProtNLM"/>
    </source>
</evidence>
<keyword evidence="3" id="KW-1185">Reference proteome</keyword>
<dbReference type="EMBL" id="QHLY01000007">
    <property type="protein sequence ID" value="PXA70683.1"/>
    <property type="molecule type" value="Genomic_DNA"/>
</dbReference>
<sequence>MVTLACAGILLLLPVSACAAEPTPAPTSAPPTAAPVFATDEEALAAAEEAYANYLSRSSAIAHGGGVDAQLMTEVATGEALETEIGSFEEMSKAGTVGVGELQFDTLTVQSLDLSSGSLSAYVCLDVSGSDVVDGSGVSTLSEGRVERLPLEIGFVYDRDGGRLLLERTRTWDGENFC</sequence>
<evidence type="ECO:0000313" key="3">
    <source>
        <dbReference type="Proteomes" id="UP000246722"/>
    </source>
</evidence>
<feature type="signal peptide" evidence="1">
    <location>
        <begin position="1"/>
        <end position="19"/>
    </location>
</feature>
<dbReference type="OrthoDB" id="5119803at2"/>
<organism evidence="2 3">
    <name type="scientific">Cryobacterium arcticum</name>
    <dbReference type="NCBI Taxonomy" id="670052"/>
    <lineage>
        <taxon>Bacteria</taxon>
        <taxon>Bacillati</taxon>
        <taxon>Actinomycetota</taxon>
        <taxon>Actinomycetes</taxon>
        <taxon>Micrococcales</taxon>
        <taxon>Microbacteriaceae</taxon>
        <taxon>Cryobacterium</taxon>
    </lineage>
</organism>
<name>A0A317ZTY7_9MICO</name>
<evidence type="ECO:0000313" key="2">
    <source>
        <dbReference type="EMBL" id="PXA70683.1"/>
    </source>
</evidence>
<accession>A0A317ZTY7</accession>
<protein>
    <recommendedName>
        <fullName evidence="4">Lipoprotein</fullName>
    </recommendedName>
</protein>
<dbReference type="Proteomes" id="UP000246722">
    <property type="component" value="Unassembled WGS sequence"/>
</dbReference>
<evidence type="ECO:0000256" key="1">
    <source>
        <dbReference type="SAM" id="SignalP"/>
    </source>
</evidence>
<comment type="caution">
    <text evidence="2">The sequence shown here is derived from an EMBL/GenBank/DDBJ whole genome shotgun (WGS) entry which is preliminary data.</text>
</comment>
<dbReference type="RefSeq" id="WP_110126064.1">
    <property type="nucleotide sequence ID" value="NZ_QHLY01000007.1"/>
</dbReference>
<gene>
    <name evidence="2" type="ORF">CTB96_06255</name>
</gene>
<feature type="chain" id="PRO_5016416239" description="Lipoprotein" evidence="1">
    <location>
        <begin position="20"/>
        <end position="178"/>
    </location>
</feature>
<proteinExistence type="predicted"/>